<dbReference type="InterPro" id="IPR001584">
    <property type="entry name" value="Integrase_cat-core"/>
</dbReference>
<dbReference type="InterPro" id="IPR041577">
    <property type="entry name" value="RT_RNaseH_2"/>
</dbReference>
<evidence type="ECO:0000313" key="3">
    <source>
        <dbReference type="EMBL" id="GEU46886.1"/>
    </source>
</evidence>
<keyword evidence="3" id="KW-0695">RNA-directed DNA polymerase</keyword>
<keyword evidence="1" id="KW-0511">Multifunctional enzyme</keyword>
<feature type="domain" description="Integrase catalytic" evidence="2">
    <location>
        <begin position="493"/>
        <end position="602"/>
    </location>
</feature>
<dbReference type="Gene3D" id="3.10.10.10">
    <property type="entry name" value="HIV Type 1 Reverse Transcriptase, subunit A, domain 1"/>
    <property type="match status" value="1"/>
</dbReference>
<keyword evidence="3" id="KW-0548">Nucleotidyltransferase</keyword>
<gene>
    <name evidence="3" type="ORF">Tci_018864</name>
</gene>
<dbReference type="InterPro" id="IPR043502">
    <property type="entry name" value="DNA/RNA_pol_sf"/>
</dbReference>
<dbReference type="GO" id="GO:0015074">
    <property type="term" value="P:DNA integration"/>
    <property type="evidence" value="ECO:0007669"/>
    <property type="project" value="InterPro"/>
</dbReference>
<dbReference type="InterPro" id="IPR036397">
    <property type="entry name" value="RNaseH_sf"/>
</dbReference>
<dbReference type="Pfam" id="PF00078">
    <property type="entry name" value="RVT_1"/>
    <property type="match status" value="1"/>
</dbReference>
<dbReference type="InterPro" id="IPR043128">
    <property type="entry name" value="Rev_trsase/Diguanyl_cyclase"/>
</dbReference>
<dbReference type="SUPFAM" id="SSF53098">
    <property type="entry name" value="Ribonuclease H-like"/>
    <property type="match status" value="1"/>
</dbReference>
<comment type="caution">
    <text evidence="3">The sequence shown here is derived from an EMBL/GenBank/DDBJ whole genome shotgun (WGS) entry which is preliminary data.</text>
</comment>
<dbReference type="Pfam" id="PF17919">
    <property type="entry name" value="RT_RNaseH_2"/>
    <property type="match status" value="1"/>
</dbReference>
<dbReference type="FunFam" id="3.30.70.270:FF:000020">
    <property type="entry name" value="Transposon Tf2-6 polyprotein-like Protein"/>
    <property type="match status" value="1"/>
</dbReference>
<dbReference type="InterPro" id="IPR012337">
    <property type="entry name" value="RNaseH-like_sf"/>
</dbReference>
<evidence type="ECO:0000256" key="1">
    <source>
        <dbReference type="ARBA" id="ARBA00023268"/>
    </source>
</evidence>
<accession>A0A6L2KC12</accession>
<keyword evidence="3" id="KW-0808">Transferase</keyword>
<dbReference type="CDD" id="cd09274">
    <property type="entry name" value="RNase_HI_RT_Ty3"/>
    <property type="match status" value="1"/>
</dbReference>
<dbReference type="CDD" id="cd01647">
    <property type="entry name" value="RT_LTR"/>
    <property type="match status" value="1"/>
</dbReference>
<dbReference type="InterPro" id="IPR000477">
    <property type="entry name" value="RT_dom"/>
</dbReference>
<dbReference type="Gene3D" id="3.30.420.10">
    <property type="entry name" value="Ribonuclease H-like superfamily/Ribonuclease H"/>
    <property type="match status" value="1"/>
</dbReference>
<dbReference type="EMBL" id="BKCJ010002191">
    <property type="protein sequence ID" value="GEU46886.1"/>
    <property type="molecule type" value="Genomic_DNA"/>
</dbReference>
<sequence>MAEDDDDTGQDMEADATDAIKSGEVHVLIDNRSIHKFVQAGIVERIRLRVQTTKAFKVYIGSGESLLCENMCDESLRMKKIILHHMQALLETEDVYGVYECHGLTLEAEGVTTTQALNAFTVKDKFPILTADEMFDELIRAVIFTKLEIRAGYHRIRVHERDIYKMAFRTHNWHYEFLVMPFGLTNAPSTFQATMNRNLRHGVEMDPNKVSAIREWPIPRSQRQVRGFLGLAGYYRRFIKGYATLVAPLTDLLRKDGFKRGDRESEAFEALKQQLSTTQSCACPNLKKTFTVETDASGDGIGMVLLQKNKPIYYFSQELGPRIRLAATYHKELFAIVEAVFKWRKYLLGRRFIIRTDHKSIKELMQQDEGPITASFMALSHPLVSFIEELKDENQTLEELLDLHRQLDIGDAAAGFRREGGLVIFQDHYFIRTESKLAAPARILQYSCRRTRGRQEDASLRYLQPLPTPTSVWKEVYMDFINRMPLSKGFSVVAEVFMEVVVKRHGIPKTIVPDCDPIFDSKFWTQLFKLSGTQLNHNTAYHPQTDGQTEVVNHRLEQYMRAMVTDRPGHWVCFLPWAEYCYNTSYHNSIKMSPYQALYGKVPLSIIPYPPGSSKVTVVKDVLIEWDCHTP</sequence>
<dbReference type="PANTHER" id="PTHR37984">
    <property type="entry name" value="PROTEIN CBG26694"/>
    <property type="match status" value="1"/>
</dbReference>
<dbReference type="GO" id="GO:0003676">
    <property type="term" value="F:nucleic acid binding"/>
    <property type="evidence" value="ECO:0007669"/>
    <property type="project" value="InterPro"/>
</dbReference>
<dbReference type="PROSITE" id="PS50994">
    <property type="entry name" value="INTEGRASE"/>
    <property type="match status" value="1"/>
</dbReference>
<dbReference type="AlphaFoldDB" id="A0A6L2KC12"/>
<reference evidence="3" key="1">
    <citation type="journal article" date="2019" name="Sci. Rep.">
        <title>Draft genome of Tanacetum cinerariifolium, the natural source of mosquito coil.</title>
        <authorList>
            <person name="Yamashiro T."/>
            <person name="Shiraishi A."/>
            <person name="Satake H."/>
            <person name="Nakayama K."/>
        </authorList>
    </citation>
    <scope>NUCLEOTIDE SEQUENCE</scope>
</reference>
<protein>
    <submittedName>
        <fullName evidence="3">Reverse transcriptase</fullName>
    </submittedName>
</protein>
<dbReference type="GO" id="GO:0003964">
    <property type="term" value="F:RNA-directed DNA polymerase activity"/>
    <property type="evidence" value="ECO:0007669"/>
    <property type="project" value="UniProtKB-KW"/>
</dbReference>
<organism evidence="3">
    <name type="scientific">Tanacetum cinerariifolium</name>
    <name type="common">Dalmatian daisy</name>
    <name type="synonym">Chrysanthemum cinerariifolium</name>
    <dbReference type="NCBI Taxonomy" id="118510"/>
    <lineage>
        <taxon>Eukaryota</taxon>
        <taxon>Viridiplantae</taxon>
        <taxon>Streptophyta</taxon>
        <taxon>Embryophyta</taxon>
        <taxon>Tracheophyta</taxon>
        <taxon>Spermatophyta</taxon>
        <taxon>Magnoliopsida</taxon>
        <taxon>eudicotyledons</taxon>
        <taxon>Gunneridae</taxon>
        <taxon>Pentapetalae</taxon>
        <taxon>asterids</taxon>
        <taxon>campanulids</taxon>
        <taxon>Asterales</taxon>
        <taxon>Asteraceae</taxon>
        <taxon>Asteroideae</taxon>
        <taxon>Anthemideae</taxon>
        <taxon>Anthemidinae</taxon>
        <taxon>Tanacetum</taxon>
    </lineage>
</organism>
<proteinExistence type="predicted"/>
<dbReference type="InterPro" id="IPR050951">
    <property type="entry name" value="Retrovirus_Pol_polyprotein"/>
</dbReference>
<dbReference type="PANTHER" id="PTHR37984:SF5">
    <property type="entry name" value="PROTEIN NYNRIN-LIKE"/>
    <property type="match status" value="1"/>
</dbReference>
<dbReference type="Gene3D" id="3.30.70.270">
    <property type="match status" value="2"/>
</dbReference>
<name>A0A6L2KC12_TANCI</name>
<evidence type="ECO:0000259" key="2">
    <source>
        <dbReference type="PROSITE" id="PS50994"/>
    </source>
</evidence>
<dbReference type="SUPFAM" id="SSF56672">
    <property type="entry name" value="DNA/RNA polymerases"/>
    <property type="match status" value="1"/>
</dbReference>